<proteinExistence type="predicted"/>
<accession>A0A381YNF6</accession>
<protein>
    <recommendedName>
        <fullName evidence="2">DUF3303 domain-containing protein</fullName>
    </recommendedName>
</protein>
<dbReference type="EMBL" id="UINC01018641">
    <property type="protein sequence ID" value="SVA78479.1"/>
    <property type="molecule type" value="Genomic_DNA"/>
</dbReference>
<evidence type="ECO:0008006" key="2">
    <source>
        <dbReference type="Google" id="ProtNLM"/>
    </source>
</evidence>
<evidence type="ECO:0000313" key="1">
    <source>
        <dbReference type="EMBL" id="SVA78479.1"/>
    </source>
</evidence>
<organism evidence="1">
    <name type="scientific">marine metagenome</name>
    <dbReference type="NCBI Taxonomy" id="408172"/>
    <lineage>
        <taxon>unclassified sequences</taxon>
        <taxon>metagenomes</taxon>
        <taxon>ecological metagenomes</taxon>
    </lineage>
</organism>
<reference evidence="1" key="1">
    <citation type="submission" date="2018-05" db="EMBL/GenBank/DDBJ databases">
        <authorList>
            <person name="Lanie J.A."/>
            <person name="Ng W.-L."/>
            <person name="Kazmierczak K.M."/>
            <person name="Andrzejewski T.M."/>
            <person name="Davidsen T.M."/>
            <person name="Wayne K.J."/>
            <person name="Tettelin H."/>
            <person name="Glass J.I."/>
            <person name="Rusch D."/>
            <person name="Podicherti R."/>
            <person name="Tsui H.-C.T."/>
            <person name="Winkler M.E."/>
        </authorList>
    </citation>
    <scope>NUCLEOTIDE SEQUENCE</scope>
</reference>
<name>A0A381YNF6_9ZZZZ</name>
<dbReference type="AlphaFoldDB" id="A0A381YNF6"/>
<gene>
    <name evidence="1" type="ORF">METZ01_LOCUS131333</name>
</gene>
<sequence length="98" mass="10695">MLFHVTAAHDHMTCPGREGGAGSDAAREALKWLEGNDEVKVLGQWSHQPSHKSFAIIESDDFAAVTALLRQPMLMGITEVLPVNDGIASRKARGWWGN</sequence>